<dbReference type="EMBL" id="ATHJ01000127">
    <property type="protein sequence ID" value="EPR33288.1"/>
    <property type="molecule type" value="Genomic_DNA"/>
</dbReference>
<evidence type="ECO:0000259" key="7">
    <source>
        <dbReference type="Pfam" id="PF02687"/>
    </source>
</evidence>
<feature type="transmembrane region" description="Helical" evidence="6">
    <location>
        <begin position="302"/>
        <end position="327"/>
    </location>
</feature>
<evidence type="ECO:0000313" key="9">
    <source>
        <dbReference type="EMBL" id="EPR33288.1"/>
    </source>
</evidence>
<keyword evidence="5 6" id="KW-0472">Membrane</keyword>
<evidence type="ECO:0000256" key="5">
    <source>
        <dbReference type="ARBA" id="ARBA00023136"/>
    </source>
</evidence>
<organism evidence="9 10">
    <name type="scientific">Desulfococcus multivorans DSM 2059</name>
    <dbReference type="NCBI Taxonomy" id="1121405"/>
    <lineage>
        <taxon>Bacteria</taxon>
        <taxon>Pseudomonadati</taxon>
        <taxon>Thermodesulfobacteriota</taxon>
        <taxon>Desulfobacteria</taxon>
        <taxon>Desulfobacterales</taxon>
        <taxon>Desulfococcaceae</taxon>
        <taxon>Desulfococcus</taxon>
    </lineage>
</organism>
<feature type="transmembrane region" description="Helical" evidence="6">
    <location>
        <begin position="347"/>
        <end position="372"/>
    </location>
</feature>
<feature type="domain" description="MacB-like periplasmic core" evidence="8">
    <location>
        <begin position="19"/>
        <end position="224"/>
    </location>
</feature>
<comment type="caution">
    <text evidence="9">The sequence shown here is derived from an EMBL/GenBank/DDBJ whole genome shotgun (WGS) entry which is preliminary data.</text>
</comment>
<evidence type="ECO:0000256" key="6">
    <source>
        <dbReference type="SAM" id="Phobius"/>
    </source>
</evidence>
<dbReference type="OrthoDB" id="9775544at2"/>
<dbReference type="Proteomes" id="UP000014977">
    <property type="component" value="Unassembled WGS sequence"/>
</dbReference>
<dbReference type="GO" id="GO:0005886">
    <property type="term" value="C:plasma membrane"/>
    <property type="evidence" value="ECO:0007669"/>
    <property type="project" value="UniProtKB-SubCell"/>
</dbReference>
<accession>S7ULS6</accession>
<dbReference type="InterPro" id="IPR038766">
    <property type="entry name" value="Membrane_comp_ABC_pdt"/>
</dbReference>
<evidence type="ECO:0000313" key="10">
    <source>
        <dbReference type="Proteomes" id="UP000014977"/>
    </source>
</evidence>
<evidence type="ECO:0000259" key="8">
    <source>
        <dbReference type="Pfam" id="PF12704"/>
    </source>
</evidence>
<evidence type="ECO:0000256" key="2">
    <source>
        <dbReference type="ARBA" id="ARBA00022475"/>
    </source>
</evidence>
<proteinExistence type="predicted"/>
<feature type="transmembrane region" description="Helical" evidence="6">
    <location>
        <begin position="748"/>
        <end position="775"/>
    </location>
</feature>
<feature type="transmembrane region" description="Helical" evidence="6">
    <location>
        <begin position="425"/>
        <end position="446"/>
    </location>
</feature>
<dbReference type="PANTHER" id="PTHR30287:SF1">
    <property type="entry name" value="INNER MEMBRANE PROTEIN"/>
    <property type="match status" value="1"/>
</dbReference>
<feature type="domain" description="ABC3 transporter permease C-terminal" evidence="7">
    <location>
        <begin position="260"/>
        <end position="375"/>
    </location>
</feature>
<dbReference type="Pfam" id="PF12704">
    <property type="entry name" value="MacB_PCD"/>
    <property type="match status" value="1"/>
</dbReference>
<gene>
    <name evidence="9" type="ORF">dsmv_0827</name>
</gene>
<dbReference type="AlphaFoldDB" id="S7ULS6"/>
<dbReference type="RefSeq" id="WP_020878410.1">
    <property type="nucleotide sequence ID" value="NZ_ATHJ01000127.1"/>
</dbReference>
<dbReference type="PANTHER" id="PTHR30287">
    <property type="entry name" value="MEMBRANE COMPONENT OF PREDICTED ABC SUPERFAMILY METABOLITE UPTAKE TRANSPORTER"/>
    <property type="match status" value="1"/>
</dbReference>
<name>S7ULS6_DESML</name>
<dbReference type="InterPro" id="IPR025857">
    <property type="entry name" value="MacB_PCD"/>
</dbReference>
<reference evidence="9 10" key="1">
    <citation type="journal article" date="2013" name="Genome Announc.">
        <title>Draft genome sequences for three mercury-methylating, sulfate-reducing bacteria.</title>
        <authorList>
            <person name="Brown S.D."/>
            <person name="Hurt R.A.Jr."/>
            <person name="Gilmour C.C."/>
            <person name="Elias D.A."/>
        </authorList>
    </citation>
    <scope>NUCLEOTIDE SEQUENCE [LARGE SCALE GENOMIC DNA]</scope>
    <source>
        <strain evidence="9 10">DSM 2059</strain>
    </source>
</reference>
<comment type="subcellular location">
    <subcellularLocation>
        <location evidence="1">Cell membrane</location>
        <topology evidence="1">Multi-pass membrane protein</topology>
    </subcellularLocation>
</comment>
<protein>
    <recommendedName>
        <fullName evidence="11">ABC3 transporter permease protein domain-containing protein</fullName>
    </recommendedName>
</protein>
<dbReference type="eggNOG" id="COG3127">
    <property type="taxonomic scope" value="Bacteria"/>
</dbReference>
<keyword evidence="10" id="KW-1185">Reference proteome</keyword>
<feature type="transmembrane region" description="Helical" evidence="6">
    <location>
        <begin position="467"/>
        <end position="490"/>
    </location>
</feature>
<evidence type="ECO:0000256" key="3">
    <source>
        <dbReference type="ARBA" id="ARBA00022692"/>
    </source>
</evidence>
<keyword evidence="4 6" id="KW-1133">Transmembrane helix</keyword>
<feature type="transmembrane region" description="Helical" evidence="6">
    <location>
        <begin position="795"/>
        <end position="818"/>
    </location>
</feature>
<keyword evidence="3 6" id="KW-0812">Transmembrane</keyword>
<dbReference type="Pfam" id="PF02687">
    <property type="entry name" value="FtsX"/>
    <property type="match status" value="2"/>
</dbReference>
<evidence type="ECO:0000256" key="4">
    <source>
        <dbReference type="ARBA" id="ARBA00022989"/>
    </source>
</evidence>
<feature type="transmembrane region" description="Helical" evidence="6">
    <location>
        <begin position="704"/>
        <end position="727"/>
    </location>
</feature>
<evidence type="ECO:0008006" key="11">
    <source>
        <dbReference type="Google" id="ProtNLM"/>
    </source>
</evidence>
<evidence type="ECO:0000256" key="1">
    <source>
        <dbReference type="ARBA" id="ARBA00004651"/>
    </source>
</evidence>
<sequence>MFHARFLFRQFVAGGRQAAVFVLCVTLSIVAVVAVNGFRESLNRSLLQDARALHGADIIVRSHFPLSAPLLAAIRDIEAQGRAESTPVYEFYSVVRSARGDASLLADLKIVGPAYPFYGEVTLASGRPFDRVLAPGSVVAEQALLERLGLSVGDTLYVGSASLTIRDVVLKEPDRPVGFLSFGPRLFISEPDIPGLDLLKKGSRVRYIRLIKIGENENLEALASMLEKAAVEGQEQVETFRTARSRIKRFFDNFLFFLSLIAVFTLLLSGLGIRSALGAYLKDKEKTIAVIKAMGGTRRFVTLNYLALVAVFGLVGTLIGLGLGILLQHGLFLMLGDLMPRGSGAVVSASTLAQGILLGILTVILFAFLPIHRLRDVRPHLIFRKSNEPARKGTDFYVTLLLILLFFTGMILFQLKDVETGLKFLGGTLGLILLSALITQGMLLLLKRLGSRPLALRQAVRGLFRTGNATRSTIITLSASLSLIFTIFLVEQNLDAAFIRSYPRNTPNLFFIDIQPDQVAEFSQVIGRNSEFYPVIRSRLLSVNGEKIDRETERLRRGDNLTRPFNLTYRDHLLPDEILVDGKAMFQEDIPGLQVSVLDTVVEMRSMTVGDELTFRIQGIPVTATVSSIRSRTRETIEPYFYFVFPGDSILKSAPQTIFTAIRIDAADIPAVQNRVVSRFPNVSAIDVSQTLGTFAGLLHRLSMVIRAFTLQSIAAGLLIIVSAIFATRIARTQEAAYFRILGAKSRFIMAVFSLENVIIGAGSAVQALVISQTASRLIATRMLDIDYRPYPAESGLMVLGTILLVLVVGSIATLPILKQKPVVFLREQTEE</sequence>
<keyword evidence="2" id="KW-1003">Cell membrane</keyword>
<dbReference type="STRING" id="897.B2D07_12835"/>
<feature type="transmembrane region" description="Helical" evidence="6">
    <location>
        <begin position="254"/>
        <end position="281"/>
    </location>
</feature>
<dbReference type="InterPro" id="IPR003838">
    <property type="entry name" value="ABC3_permease_C"/>
</dbReference>
<feature type="transmembrane region" description="Helical" evidence="6">
    <location>
        <begin position="393"/>
        <end position="413"/>
    </location>
</feature>
<feature type="domain" description="ABC3 transporter permease C-terminal" evidence="7">
    <location>
        <begin position="709"/>
        <end position="820"/>
    </location>
</feature>